<evidence type="ECO:0000313" key="3">
    <source>
        <dbReference type="Proteomes" id="UP000248745"/>
    </source>
</evidence>
<proteinExistence type="predicted"/>
<dbReference type="Pfam" id="PF07610">
    <property type="entry name" value="DUF1573"/>
    <property type="match status" value="1"/>
</dbReference>
<dbReference type="InterPro" id="IPR011467">
    <property type="entry name" value="DUF1573"/>
</dbReference>
<sequence>MKRVILSLGLAVMTTGAVFAQDKKTVQTTTTAAATSTLTSDNMNFVADNHDFGDVQEGPTADYEFTFKNTGKEPIIIQRVQPSCGCTTPSYSKEPIGPGKTGTIKASYNTSGRPGQFTKTLTVVSNAGTKVLTIKGTVEKAPTSSVPESSSMIKTN</sequence>
<dbReference type="AlphaFoldDB" id="A0A2W2B7X2"/>
<protein>
    <submittedName>
        <fullName evidence="2">DUF1573 domain-containing protein</fullName>
    </submittedName>
</protein>
<evidence type="ECO:0000256" key="1">
    <source>
        <dbReference type="SAM" id="SignalP"/>
    </source>
</evidence>
<evidence type="ECO:0000313" key="2">
    <source>
        <dbReference type="EMBL" id="PZF72369.1"/>
    </source>
</evidence>
<dbReference type="InterPro" id="IPR013783">
    <property type="entry name" value="Ig-like_fold"/>
</dbReference>
<accession>A0A2W2B7X2</accession>
<dbReference type="OrthoDB" id="826619at2"/>
<dbReference type="RefSeq" id="WP_110999464.1">
    <property type="nucleotide sequence ID" value="NZ_QKTW01000018.1"/>
</dbReference>
<feature type="signal peptide" evidence="1">
    <location>
        <begin position="1"/>
        <end position="20"/>
    </location>
</feature>
<dbReference type="Proteomes" id="UP000248745">
    <property type="component" value="Unassembled WGS sequence"/>
</dbReference>
<feature type="chain" id="PRO_5016129638" evidence="1">
    <location>
        <begin position="21"/>
        <end position="156"/>
    </location>
</feature>
<keyword evidence="1" id="KW-0732">Signal</keyword>
<dbReference type="PANTHER" id="PTHR37833">
    <property type="entry name" value="LIPOPROTEIN-RELATED"/>
    <property type="match status" value="1"/>
</dbReference>
<dbReference type="EMBL" id="QKTW01000018">
    <property type="protein sequence ID" value="PZF72369.1"/>
    <property type="molecule type" value="Genomic_DNA"/>
</dbReference>
<comment type="caution">
    <text evidence="2">The sequence shown here is derived from an EMBL/GenBank/DDBJ whole genome shotgun (WGS) entry which is preliminary data.</text>
</comment>
<gene>
    <name evidence="2" type="ORF">DN068_13525</name>
</gene>
<keyword evidence="3" id="KW-1185">Reference proteome</keyword>
<name>A0A2W2B7X2_9BACT</name>
<reference evidence="2 3" key="1">
    <citation type="submission" date="2018-06" db="EMBL/GenBank/DDBJ databases">
        <title>Mucibacter soli gen. nov., sp. nov., a new member of the family Chitinophagaceae producing mucin.</title>
        <authorList>
            <person name="Kim M.-K."/>
            <person name="Park S."/>
            <person name="Kim T.-S."/>
            <person name="Joung Y."/>
            <person name="Han J.-H."/>
            <person name="Kim S.B."/>
        </authorList>
    </citation>
    <scope>NUCLEOTIDE SEQUENCE [LARGE SCALE GENOMIC DNA]</scope>
    <source>
        <strain evidence="2 3">R1-15</strain>
    </source>
</reference>
<organism evidence="2 3">
    <name type="scientific">Taibaiella soli</name>
    <dbReference type="NCBI Taxonomy" id="1649169"/>
    <lineage>
        <taxon>Bacteria</taxon>
        <taxon>Pseudomonadati</taxon>
        <taxon>Bacteroidota</taxon>
        <taxon>Chitinophagia</taxon>
        <taxon>Chitinophagales</taxon>
        <taxon>Chitinophagaceae</taxon>
        <taxon>Taibaiella</taxon>
    </lineage>
</organism>
<dbReference type="PANTHER" id="PTHR37833:SF1">
    <property type="entry name" value="SIGNAL PEPTIDE PROTEIN"/>
    <property type="match status" value="1"/>
</dbReference>
<dbReference type="Gene3D" id="2.60.40.10">
    <property type="entry name" value="Immunoglobulins"/>
    <property type="match status" value="1"/>
</dbReference>